<comment type="caution">
    <text evidence="1">The sequence shown here is derived from an EMBL/GenBank/DDBJ whole genome shotgun (WGS) entry which is preliminary data.</text>
</comment>
<evidence type="ECO:0000313" key="1">
    <source>
        <dbReference type="EMBL" id="KAF2464139.1"/>
    </source>
</evidence>
<dbReference type="Proteomes" id="UP000799755">
    <property type="component" value="Unassembled WGS sequence"/>
</dbReference>
<sequence>MSGKYIKRMQGEERGSMLVITSATDEMRDNLREIVRGYLTDKVRLLELEYQPVTSKSVASKAMEKSWRSISEFNVQVHVHCKLLGSRYWFGEELMVFLILNFGPLGINVVMVAKPGLTQTVRGLGIQRGPKLGPPPRYKKSVILQ</sequence>
<keyword evidence="2" id="KW-1185">Reference proteome</keyword>
<name>A0ACB6QB37_9PLEO</name>
<evidence type="ECO:0000313" key="2">
    <source>
        <dbReference type="Proteomes" id="UP000799755"/>
    </source>
</evidence>
<accession>A0ACB6QB37</accession>
<dbReference type="EMBL" id="MU003539">
    <property type="protein sequence ID" value="KAF2464139.1"/>
    <property type="molecule type" value="Genomic_DNA"/>
</dbReference>
<reference evidence="1" key="1">
    <citation type="journal article" date="2020" name="Stud. Mycol.">
        <title>101 Dothideomycetes genomes: a test case for predicting lifestyles and emergence of pathogens.</title>
        <authorList>
            <person name="Haridas S."/>
            <person name="Albert R."/>
            <person name="Binder M."/>
            <person name="Bloem J."/>
            <person name="Labutti K."/>
            <person name="Salamov A."/>
            <person name="Andreopoulos B."/>
            <person name="Baker S."/>
            <person name="Barry K."/>
            <person name="Bills G."/>
            <person name="Bluhm B."/>
            <person name="Cannon C."/>
            <person name="Castanera R."/>
            <person name="Culley D."/>
            <person name="Daum C."/>
            <person name="Ezra D."/>
            <person name="Gonzalez J."/>
            <person name="Henrissat B."/>
            <person name="Kuo A."/>
            <person name="Liang C."/>
            <person name="Lipzen A."/>
            <person name="Lutzoni F."/>
            <person name="Magnuson J."/>
            <person name="Mondo S."/>
            <person name="Nolan M."/>
            <person name="Ohm R."/>
            <person name="Pangilinan J."/>
            <person name="Park H.-J."/>
            <person name="Ramirez L."/>
            <person name="Alfaro M."/>
            <person name="Sun H."/>
            <person name="Tritt A."/>
            <person name="Yoshinaga Y."/>
            <person name="Zwiers L.-H."/>
            <person name="Turgeon B."/>
            <person name="Goodwin S."/>
            <person name="Spatafora J."/>
            <person name="Crous P."/>
            <person name="Grigoriev I."/>
        </authorList>
    </citation>
    <scope>NUCLEOTIDE SEQUENCE</scope>
    <source>
        <strain evidence="1">ATCC 200398</strain>
    </source>
</reference>
<gene>
    <name evidence="1" type="ORF">BDR25DRAFT_361874</name>
</gene>
<organism evidence="1 2">
    <name type="scientific">Lindgomyces ingoldianus</name>
    <dbReference type="NCBI Taxonomy" id="673940"/>
    <lineage>
        <taxon>Eukaryota</taxon>
        <taxon>Fungi</taxon>
        <taxon>Dikarya</taxon>
        <taxon>Ascomycota</taxon>
        <taxon>Pezizomycotina</taxon>
        <taxon>Dothideomycetes</taxon>
        <taxon>Pleosporomycetidae</taxon>
        <taxon>Pleosporales</taxon>
        <taxon>Lindgomycetaceae</taxon>
        <taxon>Lindgomyces</taxon>
    </lineage>
</organism>
<proteinExistence type="predicted"/>
<protein>
    <submittedName>
        <fullName evidence="1">Uncharacterized protein</fullName>
    </submittedName>
</protein>